<evidence type="ECO:0000256" key="3">
    <source>
        <dbReference type="PIRSR" id="PIRSR633978-1"/>
    </source>
</evidence>
<dbReference type="GO" id="GO:0008867">
    <property type="term" value="F:galactarate dehydratase activity"/>
    <property type="evidence" value="ECO:0007669"/>
    <property type="project" value="InterPro"/>
</dbReference>
<dbReference type="AlphaFoldDB" id="A0A934IQ75"/>
<evidence type="ECO:0000256" key="5">
    <source>
        <dbReference type="PIRSR" id="PIRSR633978-3"/>
    </source>
</evidence>
<dbReference type="InterPro" id="IPR036849">
    <property type="entry name" value="Enolase-like_C_sf"/>
</dbReference>
<dbReference type="EMBL" id="JAEKJA010000007">
    <property type="protein sequence ID" value="MBJ3776287.1"/>
    <property type="molecule type" value="Genomic_DNA"/>
</dbReference>
<keyword evidence="1 5" id="KW-0479">Metal-binding</keyword>
<organism evidence="8 9">
    <name type="scientific">Acuticoccus mangrovi</name>
    <dbReference type="NCBI Taxonomy" id="2796142"/>
    <lineage>
        <taxon>Bacteria</taxon>
        <taxon>Pseudomonadati</taxon>
        <taxon>Pseudomonadota</taxon>
        <taxon>Alphaproteobacteria</taxon>
        <taxon>Hyphomicrobiales</taxon>
        <taxon>Amorphaceae</taxon>
        <taxon>Acuticoccus</taxon>
    </lineage>
</organism>
<dbReference type="SUPFAM" id="SSF54826">
    <property type="entry name" value="Enolase N-terminal domain-like"/>
    <property type="match status" value="1"/>
</dbReference>
<dbReference type="InterPro" id="IPR013342">
    <property type="entry name" value="Mandelate_racemase_C"/>
</dbReference>
<dbReference type="SFLD" id="SFLDF00134">
    <property type="entry name" value="L-talarate/galactarate_dehydra"/>
    <property type="match status" value="1"/>
</dbReference>
<dbReference type="SMART" id="SM00922">
    <property type="entry name" value="MR_MLE"/>
    <property type="match status" value="1"/>
</dbReference>
<dbReference type="Proteomes" id="UP000609531">
    <property type="component" value="Unassembled WGS sequence"/>
</dbReference>
<feature type="binding site" evidence="5">
    <location>
        <position position="265"/>
    </location>
    <ligand>
        <name>Mg(2+)</name>
        <dbReference type="ChEBI" id="CHEBI:18420"/>
    </ligand>
</feature>
<feature type="binding site" evidence="4">
    <location>
        <begin position="69"/>
        <end position="70"/>
    </location>
    <ligand>
        <name>substrate</name>
    </ligand>
</feature>
<dbReference type="GO" id="GO:0009063">
    <property type="term" value="P:amino acid catabolic process"/>
    <property type="evidence" value="ECO:0007669"/>
    <property type="project" value="InterPro"/>
</dbReference>
<feature type="binding site" evidence="4">
    <location>
        <position position="215"/>
    </location>
    <ligand>
        <name>substrate</name>
    </ligand>
</feature>
<dbReference type="SFLD" id="SFLDG00179">
    <property type="entry name" value="mandelate_racemase"/>
    <property type="match status" value="1"/>
</dbReference>
<proteinExistence type="predicted"/>
<dbReference type="InterPro" id="IPR018110">
    <property type="entry name" value="Mandel_Rmase/mucon_lact_enz_CS"/>
</dbReference>
<reference evidence="8" key="1">
    <citation type="submission" date="2020-12" db="EMBL/GenBank/DDBJ databases">
        <title>Bacterial taxonomy.</title>
        <authorList>
            <person name="Pan X."/>
        </authorList>
    </citation>
    <scope>NUCLEOTIDE SEQUENCE</scope>
    <source>
        <strain evidence="8">B2012</strain>
    </source>
</reference>
<dbReference type="InterPro" id="IPR033978">
    <property type="entry name" value="L-talarate_dehydratase"/>
</dbReference>
<dbReference type="PROSITE" id="PS00909">
    <property type="entry name" value="MR_MLE_2"/>
    <property type="match status" value="1"/>
</dbReference>
<dbReference type="SFLD" id="SFLDS00001">
    <property type="entry name" value="Enolase"/>
    <property type="match status" value="1"/>
</dbReference>
<dbReference type="NCBIfam" id="NF047820">
    <property type="entry name" value="TalGalacDh"/>
    <property type="match status" value="1"/>
</dbReference>
<dbReference type="Pfam" id="PF02746">
    <property type="entry name" value="MR_MLE_N"/>
    <property type="match status" value="1"/>
</dbReference>
<dbReference type="GO" id="GO:0000287">
    <property type="term" value="F:magnesium ion binding"/>
    <property type="evidence" value="ECO:0007669"/>
    <property type="project" value="TreeGrafter"/>
</dbReference>
<evidence type="ECO:0000259" key="7">
    <source>
        <dbReference type="SMART" id="SM00922"/>
    </source>
</evidence>
<feature type="active site" description="Proton donor/acceptor" evidence="3">
    <location>
        <position position="315"/>
    </location>
</feature>
<dbReference type="GO" id="GO:1990594">
    <property type="term" value="F:L-altrarate dehydratase activity"/>
    <property type="evidence" value="ECO:0007669"/>
    <property type="project" value="InterPro"/>
</dbReference>
<evidence type="ECO:0000256" key="6">
    <source>
        <dbReference type="PIRSR" id="PIRSR633978-4"/>
    </source>
</evidence>
<accession>A0A934IQ75</accession>
<feature type="site" description="Increases basicity of active site His" evidence="6">
    <location>
        <position position="288"/>
    </location>
</feature>
<feature type="binding site" evidence="4">
    <location>
        <position position="182"/>
    </location>
    <ligand>
        <name>substrate</name>
    </ligand>
</feature>
<evidence type="ECO:0000256" key="1">
    <source>
        <dbReference type="ARBA" id="ARBA00022723"/>
    </source>
</evidence>
<dbReference type="SUPFAM" id="SSF51604">
    <property type="entry name" value="Enolase C-terminal domain-like"/>
    <property type="match status" value="1"/>
</dbReference>
<dbReference type="InterPro" id="IPR013341">
    <property type="entry name" value="Mandelate_racemase_N_dom"/>
</dbReference>
<evidence type="ECO:0000256" key="2">
    <source>
        <dbReference type="ARBA" id="ARBA00022842"/>
    </source>
</evidence>
<dbReference type="CDD" id="cd03316">
    <property type="entry name" value="MR_like"/>
    <property type="match status" value="1"/>
</dbReference>
<comment type="cofactor">
    <cofactor evidence="5">
        <name>Mg(2+)</name>
        <dbReference type="ChEBI" id="CHEBI:18420"/>
    </cofactor>
    <text evidence="5">Binds 1 Mg(2+) ion per subunit.</text>
</comment>
<dbReference type="PANTHER" id="PTHR13794:SF58">
    <property type="entry name" value="MITOCHONDRIAL ENOLASE SUPERFAMILY MEMBER 1"/>
    <property type="match status" value="1"/>
</dbReference>
<dbReference type="InterPro" id="IPR029065">
    <property type="entry name" value="Enolase_C-like"/>
</dbReference>
<feature type="binding site" evidence="5">
    <location>
        <position position="239"/>
    </location>
    <ligand>
        <name>Mg(2+)</name>
        <dbReference type="ChEBI" id="CHEBI:18420"/>
    </ligand>
</feature>
<dbReference type="InterPro" id="IPR029017">
    <property type="entry name" value="Enolase-like_N"/>
</dbReference>
<feature type="active site" description="Proton acceptor" evidence="3">
    <location>
        <position position="184"/>
    </location>
</feature>
<evidence type="ECO:0000313" key="9">
    <source>
        <dbReference type="Proteomes" id="UP000609531"/>
    </source>
</evidence>
<comment type="caution">
    <text evidence="8">The sequence shown here is derived from an EMBL/GenBank/DDBJ whole genome shotgun (WGS) entry which is preliminary data.</text>
</comment>
<feature type="binding site" evidence="4">
    <location>
        <position position="335"/>
    </location>
    <ligand>
        <name>substrate</name>
    </ligand>
</feature>
<feature type="domain" description="Mandelate racemase/muconate lactonizing enzyme C-terminal" evidence="7">
    <location>
        <begin position="163"/>
        <end position="260"/>
    </location>
</feature>
<dbReference type="Pfam" id="PF13378">
    <property type="entry name" value="MR_MLE_C"/>
    <property type="match status" value="1"/>
</dbReference>
<name>A0A934IQ75_9HYPH</name>
<keyword evidence="9" id="KW-1185">Reference proteome</keyword>
<keyword evidence="2 5" id="KW-0460">Magnesium</keyword>
<protein>
    <submittedName>
        <fullName evidence="8">Mandelate racemase/muconate lactonizing enzyme family protein</fullName>
    </submittedName>
</protein>
<sequence length="381" mass="41250">MQAGLAPGPATLDRIAKVTVSLAALPLHSPISDAKVLTGRQKPLTEIAFLFAEITSEGGHTGLGFSYSKRAGGPGLFAHAKEICGELIGEDPNDTARLYDKLCWAGASMGRSGLAVQAIAAMDIALWDMKAKRAGLPLAKLLGAHRDGVRCYNTSSGYLSMAMDEVKARIDTAIARGIGGIKLKVGQPDPMVDIARLEEVRAHVGGSMPVMIDANQQWDRVTALRFGRIVEPLNLTWIEEPLDAYDAEGHAALAAELATPIATGEMLTSAAEHAELIRCNSVDFIQPDAPRVGGITPFLKICALADHKRMRLAPHFAMEIHLHLAAAYPHEPWVEHFEWLEPLFNERLEIRDGRMWVPDRPGLGLTLSDQARAWTSATHTA</sequence>
<evidence type="ECO:0000313" key="8">
    <source>
        <dbReference type="EMBL" id="MBJ3776287.1"/>
    </source>
</evidence>
<dbReference type="Gene3D" id="3.20.20.120">
    <property type="entry name" value="Enolase-like C-terminal domain"/>
    <property type="match status" value="1"/>
</dbReference>
<evidence type="ECO:0000256" key="4">
    <source>
        <dbReference type="PIRSR" id="PIRSR633978-2"/>
    </source>
</evidence>
<feature type="binding site" evidence="4">
    <location>
        <begin position="33"/>
        <end position="35"/>
    </location>
    <ligand>
        <name>substrate</name>
    </ligand>
</feature>
<dbReference type="InterPro" id="IPR046945">
    <property type="entry name" value="RHMD-like"/>
</dbReference>
<dbReference type="PANTHER" id="PTHR13794">
    <property type="entry name" value="ENOLASE SUPERFAMILY, MANDELATE RACEMASE"/>
    <property type="match status" value="1"/>
</dbReference>
<dbReference type="GO" id="GO:0016052">
    <property type="term" value="P:carbohydrate catabolic process"/>
    <property type="evidence" value="ECO:0007669"/>
    <property type="project" value="TreeGrafter"/>
</dbReference>
<dbReference type="Gene3D" id="3.30.390.10">
    <property type="entry name" value="Enolase-like, N-terminal domain"/>
    <property type="match status" value="1"/>
</dbReference>
<gene>
    <name evidence="8" type="ORF">JCR33_11340</name>
</gene>
<feature type="binding site" evidence="5">
    <location>
        <position position="213"/>
    </location>
    <ligand>
        <name>Mg(2+)</name>
        <dbReference type="ChEBI" id="CHEBI:18420"/>
    </ligand>
</feature>